<evidence type="ECO:0000256" key="1">
    <source>
        <dbReference type="ARBA" id="ARBA00022448"/>
    </source>
</evidence>
<dbReference type="PANTHER" id="PTHR42711:SF17">
    <property type="entry name" value="ABC TRANSPORTER ATP-BINDING PROTEIN"/>
    <property type="match status" value="1"/>
</dbReference>
<evidence type="ECO:0000313" key="7">
    <source>
        <dbReference type="Proteomes" id="UP000003287"/>
    </source>
</evidence>
<evidence type="ECO:0000259" key="4">
    <source>
        <dbReference type="Pfam" id="PF00005"/>
    </source>
</evidence>
<dbReference type="InterPro" id="IPR003439">
    <property type="entry name" value="ABC_transporter-like_ATP-bd"/>
</dbReference>
<dbReference type="Pfam" id="PF00005">
    <property type="entry name" value="ABC_tran"/>
    <property type="match status" value="1"/>
</dbReference>
<dbReference type="EMBL" id="BASX01000013">
    <property type="protein sequence ID" value="GAD45036.1"/>
    <property type="molecule type" value="Genomic_DNA"/>
</dbReference>
<evidence type="ECO:0000313" key="5">
    <source>
        <dbReference type="EMBL" id="EGV10645.1"/>
    </source>
</evidence>
<dbReference type="Proteomes" id="UP000016985">
    <property type="component" value="Unassembled WGS sequence"/>
</dbReference>
<name>F9P480_STRCV</name>
<dbReference type="GO" id="GO:0016887">
    <property type="term" value="F:ATP hydrolysis activity"/>
    <property type="evidence" value="ECO:0007669"/>
    <property type="project" value="InterPro"/>
</dbReference>
<dbReference type="InterPro" id="IPR050763">
    <property type="entry name" value="ABC_transporter_ATP-binding"/>
</dbReference>
<evidence type="ECO:0000313" key="8">
    <source>
        <dbReference type="Proteomes" id="UP000016985"/>
    </source>
</evidence>
<dbReference type="PANTHER" id="PTHR42711">
    <property type="entry name" value="ABC TRANSPORTER ATP-BINDING PROTEIN"/>
    <property type="match status" value="1"/>
</dbReference>
<keyword evidence="1" id="KW-0813">Transport</keyword>
<reference evidence="6 8" key="2">
    <citation type="submission" date="2013-09" db="EMBL/GenBank/DDBJ databases">
        <title>Genome Sequences of seven clinical isolates and type strains of anginosus group streptococci.</title>
        <authorList>
            <person name="Maruyama F."/>
            <person name="Sakurai A."/>
            <person name="Ogura Y."/>
            <person name="Homma H."/>
            <person name="Takahashi N."/>
            <person name="Ohtsubo Y."/>
            <person name="Hoshino T."/>
            <person name="Okahashi N."/>
            <person name="Nakagawa I."/>
            <person name="Kimura S."/>
            <person name="Fujiwara T."/>
            <person name="Hayashi T."/>
            <person name="Shintani S."/>
        </authorList>
    </citation>
    <scope>NUCLEOTIDE SEQUENCE [LARGE SCALE GENOMIC DNA]</scope>
    <source>
        <strain evidence="6">CCUG 46377</strain>
        <strain evidence="8">CCUG46377</strain>
    </source>
</reference>
<dbReference type="Proteomes" id="UP000003287">
    <property type="component" value="Unassembled WGS sequence"/>
</dbReference>
<keyword evidence="8" id="KW-1185">Reference proteome</keyword>
<accession>F9P480</accession>
<dbReference type="Gene3D" id="3.40.50.300">
    <property type="entry name" value="P-loop containing nucleotide triphosphate hydrolases"/>
    <property type="match status" value="1"/>
</dbReference>
<dbReference type="InterPro" id="IPR027417">
    <property type="entry name" value="P-loop_NTPase"/>
</dbReference>
<evidence type="ECO:0000256" key="3">
    <source>
        <dbReference type="ARBA" id="ARBA00022840"/>
    </source>
</evidence>
<protein>
    <submittedName>
        <fullName evidence="6">ABC-type multidrug transport system, ATPase component</fullName>
    </submittedName>
</protein>
<sequence length="70" mass="7576">MNLIEVKDLSKEIRGKEILKNISFTINDGECVALIGPNGAGKTTLMDCLLGDKFLTGGQVRIQSLQPTNN</sequence>
<feature type="domain" description="ABC transporter" evidence="4">
    <location>
        <begin position="19"/>
        <end position="64"/>
    </location>
</feature>
<gene>
    <name evidence="6" type="ORF">ANG5_1564</name>
    <name evidence="5" type="ORF">HMPREF1042_0276</name>
</gene>
<keyword evidence="2" id="KW-0547">Nucleotide-binding</keyword>
<proteinExistence type="predicted"/>
<evidence type="ECO:0000256" key="2">
    <source>
        <dbReference type="ARBA" id="ARBA00022741"/>
    </source>
</evidence>
<organism evidence="5 7">
    <name type="scientific">Streptococcus constellatus subsp. pharyngis SK1060 = CCUG 46377</name>
    <dbReference type="NCBI Taxonomy" id="1035184"/>
    <lineage>
        <taxon>Bacteria</taxon>
        <taxon>Bacillati</taxon>
        <taxon>Bacillota</taxon>
        <taxon>Bacilli</taxon>
        <taxon>Lactobacillales</taxon>
        <taxon>Streptococcaceae</taxon>
        <taxon>Streptococcus</taxon>
        <taxon>Streptococcus anginosus group</taxon>
    </lineage>
</organism>
<dbReference type="EMBL" id="AFUP01000001">
    <property type="protein sequence ID" value="EGV10645.1"/>
    <property type="molecule type" value="Genomic_DNA"/>
</dbReference>
<keyword evidence="3" id="KW-0067">ATP-binding</keyword>
<evidence type="ECO:0000313" key="6">
    <source>
        <dbReference type="EMBL" id="GAD45036.1"/>
    </source>
</evidence>
<reference evidence="5 7" key="1">
    <citation type="submission" date="2011-06" db="EMBL/GenBank/DDBJ databases">
        <authorList>
            <person name="Harkins D.M."/>
            <person name="Madupu R."/>
            <person name="Durkin A.S."/>
            <person name="Torralba M."/>
            <person name="Methe B."/>
            <person name="Sutton G.G."/>
            <person name="Nelson K.E."/>
        </authorList>
    </citation>
    <scope>NUCLEOTIDE SEQUENCE [LARGE SCALE GENOMIC DNA]</scope>
    <source>
        <strain evidence="5 7">SK1060</strain>
    </source>
</reference>
<dbReference type="AlphaFoldDB" id="F9P480"/>
<dbReference type="eggNOG" id="COG1131">
    <property type="taxonomic scope" value="Bacteria"/>
</dbReference>
<dbReference type="GO" id="GO:0005524">
    <property type="term" value="F:ATP binding"/>
    <property type="evidence" value="ECO:0007669"/>
    <property type="project" value="UniProtKB-KW"/>
</dbReference>
<dbReference type="SUPFAM" id="SSF52540">
    <property type="entry name" value="P-loop containing nucleoside triphosphate hydrolases"/>
    <property type="match status" value="1"/>
</dbReference>